<organism evidence="2 3">
    <name type="scientific">Caldicellulosiruptor changbaiensis</name>
    <dbReference type="NCBI Taxonomy" id="1222016"/>
    <lineage>
        <taxon>Bacteria</taxon>
        <taxon>Bacillati</taxon>
        <taxon>Bacillota</taxon>
        <taxon>Bacillota incertae sedis</taxon>
        <taxon>Caldicellulosiruptorales</taxon>
        <taxon>Caldicellulosiruptoraceae</taxon>
        <taxon>Caldicellulosiruptor</taxon>
    </lineage>
</organism>
<keyword evidence="3" id="KW-1185">Reference proteome</keyword>
<reference evidence="2 3" key="1">
    <citation type="submission" date="2018-12" db="EMBL/GenBank/DDBJ databases">
        <title>Genome sequence from the cellulolytic species, Caldicellulosiruptor changbaiensis.</title>
        <authorList>
            <person name="Blumer-Schuette S.E."/>
            <person name="Mendoza C."/>
        </authorList>
    </citation>
    <scope>NUCLEOTIDE SEQUENCE [LARGE SCALE GENOMIC DNA]</scope>
    <source>
        <strain evidence="2 3">CBS-Z</strain>
    </source>
</reference>
<dbReference type="KEGG" id="ccha:ELD05_08315"/>
<feature type="domain" description="Transcription regulator PadR N-terminal" evidence="1">
    <location>
        <begin position="32"/>
        <end position="103"/>
    </location>
</feature>
<evidence type="ECO:0000313" key="2">
    <source>
        <dbReference type="EMBL" id="AZT90647.1"/>
    </source>
</evidence>
<accession>A0A3T0D6E6</accession>
<dbReference type="EMBL" id="CP034791">
    <property type="protein sequence ID" value="AZT90647.1"/>
    <property type="molecule type" value="Genomic_DNA"/>
</dbReference>
<dbReference type="CDD" id="cd00090">
    <property type="entry name" value="HTH_ARSR"/>
    <property type="match status" value="1"/>
</dbReference>
<proteinExistence type="predicted"/>
<dbReference type="AlphaFoldDB" id="A0A3T0D6E6"/>
<dbReference type="Pfam" id="PF03551">
    <property type="entry name" value="PadR"/>
    <property type="match status" value="1"/>
</dbReference>
<dbReference type="PANTHER" id="PTHR33169:SF14">
    <property type="entry name" value="TRANSCRIPTIONAL REGULATOR RV3488"/>
    <property type="match status" value="1"/>
</dbReference>
<dbReference type="InterPro" id="IPR052509">
    <property type="entry name" value="Metal_resp_DNA-bind_regulator"/>
</dbReference>
<dbReference type="SUPFAM" id="SSF46785">
    <property type="entry name" value="Winged helix' DNA-binding domain"/>
    <property type="match status" value="1"/>
</dbReference>
<dbReference type="InterPro" id="IPR011991">
    <property type="entry name" value="ArsR-like_HTH"/>
</dbReference>
<dbReference type="Gene3D" id="1.10.10.10">
    <property type="entry name" value="Winged helix-like DNA-binding domain superfamily/Winged helix DNA-binding domain"/>
    <property type="match status" value="1"/>
</dbReference>
<evidence type="ECO:0000313" key="3">
    <source>
        <dbReference type="Proteomes" id="UP000282930"/>
    </source>
</evidence>
<dbReference type="InterPro" id="IPR005149">
    <property type="entry name" value="Tscrpt_reg_PadR_N"/>
</dbReference>
<dbReference type="PANTHER" id="PTHR33169">
    <property type="entry name" value="PADR-FAMILY TRANSCRIPTIONAL REGULATOR"/>
    <property type="match status" value="1"/>
</dbReference>
<dbReference type="Proteomes" id="UP000282930">
    <property type="component" value="Chromosome"/>
</dbReference>
<gene>
    <name evidence="2" type="ORF">ELD05_08315</name>
</gene>
<evidence type="ECO:0000259" key="1">
    <source>
        <dbReference type="Pfam" id="PF03551"/>
    </source>
</evidence>
<name>A0A3T0D6E6_9FIRM</name>
<sequence>MVRKVCGHEGHDGKKSCHCPGFKLERFIQPCLLLLLYEKPSHGYELMERLSDFGFNECIDPGAIYRNLRKMEEEGLIKSEWDTQGKGPAKRLYELTEEGKEALYNWAEHVKRQIKRMEYFLKRYGENFGEGR</sequence>
<dbReference type="InterPro" id="IPR036390">
    <property type="entry name" value="WH_DNA-bd_sf"/>
</dbReference>
<protein>
    <submittedName>
        <fullName evidence="2">PadR family transcriptional regulator</fullName>
    </submittedName>
</protein>
<dbReference type="InterPro" id="IPR036388">
    <property type="entry name" value="WH-like_DNA-bd_sf"/>
</dbReference>